<evidence type="ECO:0000313" key="4">
    <source>
        <dbReference type="WBParaSite" id="Pan_g11115.t1"/>
    </source>
</evidence>
<evidence type="ECO:0000259" key="2">
    <source>
        <dbReference type="Pfam" id="PF25273"/>
    </source>
</evidence>
<dbReference type="PANTHER" id="PTHR33153:SF3">
    <property type="entry name" value="TRAFFICKING PROTEIN PARTICLE COMPLEX SUBUNIT 11 DOMAIN-CONTAINING PROTEIN"/>
    <property type="match status" value="1"/>
</dbReference>
<dbReference type="InterPro" id="IPR057191">
    <property type="entry name" value="DUF7869"/>
</dbReference>
<protein>
    <submittedName>
        <fullName evidence="4">ATP-dependent DNA helicase</fullName>
    </submittedName>
</protein>
<dbReference type="Pfam" id="PF25273">
    <property type="entry name" value="DUF7869"/>
    <property type="match status" value="1"/>
</dbReference>
<keyword evidence="3" id="KW-1185">Reference proteome</keyword>
<sequence>MENIHCGEFDDSCDFDRNKDALATILDELRGILKPRVGDNAIDVNTVHNSNAVGDDTKEDGFMPDDEFTNIMDSLHACSLNDVSRRYRNFMERKPNFMKIADVGETLSRRCCSEECSFKFSINNVMDARLIFPAVLRDEKKSKRSHYARVDDIFFNKIRDAYQDRMFLPIFRGHYICKEFFARLYCIPRNRLKQIMLRVESGAVSSKGHGNSDPNKKERDATCQLIGRIVNAVEELCEPRPNGNGYNMPSHLTKRAFINMVIPDSKVQLNPTRLLKTVSSTLHFQTCNDLTKCDTCITLNVWLESNVLNAVDAARAEQYLVSHYSNVLLDRRDYAVRAEASRAQNGLLSLTIDAASKDSTKFPRLLDNRTKKLADNDKQMCTLTLVIVHRKYNDTDNTFHLNWNVDNMESANSNMMVSLLYHAISHTPNVPSNISVQCDNCPVNKCYNTLGALALLLYFVPQLRRIYVCLPEVGHTHADADREFGVMDTQLERKEINSPQGYVRFTNALWNAVASNRLVPTIYDFENILGDNLVRHGYLQKYHFFELSLNGKNEAVVRIAKFIRSEKFIYPPKSTDTPVFQVFKNMPNPELHPAVVPPKPYDVERHSAVCRKVRWAMSETDHEELQDLPNVLTQQPVEEFSALLERLQSNMCEAPVDVPQISDLENEGIERFLHDMKIKRDWQKNHPSTNAVAETVSVDTDELPVAQPAVDAESDTDVPPPPKRQPIRCRTVQETLPTDTDELPVAQPSSVDAPLPSNRQPCRRRLVQETQPVDQESTEPDASTSPSLPRRSARHQNAVSHVANVVTEPRTRKRVQPRNT</sequence>
<feature type="domain" description="DUF7869" evidence="2">
    <location>
        <begin position="376"/>
        <end position="560"/>
    </location>
</feature>
<dbReference type="AlphaFoldDB" id="A0A7E4UQ31"/>
<name>A0A7E4UQ31_PANRE</name>
<feature type="region of interest" description="Disordered" evidence="1">
    <location>
        <begin position="684"/>
        <end position="703"/>
    </location>
</feature>
<reference evidence="3" key="1">
    <citation type="journal article" date="2013" name="Genetics">
        <title>The draft genome and transcriptome of Panagrellus redivivus are shaped by the harsh demands of a free-living lifestyle.</title>
        <authorList>
            <person name="Srinivasan J."/>
            <person name="Dillman A.R."/>
            <person name="Macchietto M.G."/>
            <person name="Heikkinen L."/>
            <person name="Lakso M."/>
            <person name="Fracchia K.M."/>
            <person name="Antoshechkin I."/>
            <person name="Mortazavi A."/>
            <person name="Wong G."/>
            <person name="Sternberg P.W."/>
        </authorList>
    </citation>
    <scope>NUCLEOTIDE SEQUENCE [LARGE SCALE GENOMIC DNA]</scope>
    <source>
        <strain evidence="3">MT8872</strain>
    </source>
</reference>
<evidence type="ECO:0000256" key="1">
    <source>
        <dbReference type="SAM" id="MobiDB-lite"/>
    </source>
</evidence>
<organism evidence="3 4">
    <name type="scientific">Panagrellus redivivus</name>
    <name type="common">Microworm</name>
    <dbReference type="NCBI Taxonomy" id="6233"/>
    <lineage>
        <taxon>Eukaryota</taxon>
        <taxon>Metazoa</taxon>
        <taxon>Ecdysozoa</taxon>
        <taxon>Nematoda</taxon>
        <taxon>Chromadorea</taxon>
        <taxon>Rhabditida</taxon>
        <taxon>Tylenchina</taxon>
        <taxon>Panagrolaimomorpha</taxon>
        <taxon>Panagrolaimoidea</taxon>
        <taxon>Panagrolaimidae</taxon>
        <taxon>Panagrellus</taxon>
    </lineage>
</organism>
<dbReference type="WBParaSite" id="Pan_g11115.t1">
    <property type="protein sequence ID" value="Pan_g11115.t1"/>
    <property type="gene ID" value="Pan_g11115"/>
</dbReference>
<dbReference type="Proteomes" id="UP000492821">
    <property type="component" value="Unassembled WGS sequence"/>
</dbReference>
<feature type="compositionally biased region" description="Polar residues" evidence="1">
    <location>
        <begin position="768"/>
        <end position="787"/>
    </location>
</feature>
<dbReference type="PANTHER" id="PTHR33153">
    <property type="entry name" value="MYND-TYPE DOMAIN-CONTAINING PROTEIN"/>
    <property type="match status" value="1"/>
</dbReference>
<feature type="compositionally biased region" description="Basic residues" evidence="1">
    <location>
        <begin position="811"/>
        <end position="820"/>
    </location>
</feature>
<feature type="region of interest" description="Disordered" evidence="1">
    <location>
        <begin position="709"/>
        <end position="820"/>
    </location>
</feature>
<evidence type="ECO:0000313" key="3">
    <source>
        <dbReference type="Proteomes" id="UP000492821"/>
    </source>
</evidence>
<proteinExistence type="predicted"/>
<accession>A0A7E4UQ31</accession>
<reference evidence="4" key="2">
    <citation type="submission" date="2020-10" db="UniProtKB">
        <authorList>
            <consortium name="WormBaseParasite"/>
        </authorList>
    </citation>
    <scope>IDENTIFICATION</scope>
</reference>